<proteinExistence type="predicted"/>
<dbReference type="PANTHER" id="PTHR17630:SF97">
    <property type="entry name" value="ENDO-1,31,4-BETA-D-GLUCANASE-LIKE"/>
    <property type="match status" value="1"/>
</dbReference>
<evidence type="ECO:0000313" key="4">
    <source>
        <dbReference type="Proteomes" id="UP000030748"/>
    </source>
</evidence>
<evidence type="ECO:0000256" key="1">
    <source>
        <dbReference type="SAM" id="SignalP"/>
    </source>
</evidence>
<dbReference type="Gene3D" id="3.40.50.1820">
    <property type="entry name" value="alpha/beta hydrolase"/>
    <property type="match status" value="1"/>
</dbReference>
<dbReference type="GO" id="GO:0016787">
    <property type="term" value="F:hydrolase activity"/>
    <property type="evidence" value="ECO:0007669"/>
    <property type="project" value="InterPro"/>
</dbReference>
<protein>
    <recommendedName>
        <fullName evidence="2">Dienelactone hydrolase domain-containing protein</fullName>
    </recommendedName>
</protein>
<dbReference type="Proteomes" id="UP000030748">
    <property type="component" value="Unassembled WGS sequence"/>
</dbReference>
<keyword evidence="4" id="KW-1185">Reference proteome</keyword>
<gene>
    <name evidence="3" type="ORF">MIMGU_mgv1a012169mg</name>
</gene>
<name>A0A022S104_ERYGU</name>
<dbReference type="OrthoDB" id="17560at2759"/>
<dbReference type="Pfam" id="PF01738">
    <property type="entry name" value="DLH"/>
    <property type="match status" value="1"/>
</dbReference>
<feature type="signal peptide" evidence="1">
    <location>
        <begin position="1"/>
        <end position="23"/>
    </location>
</feature>
<dbReference type="EMBL" id="KI630180">
    <property type="protein sequence ID" value="EYU45608.1"/>
    <property type="molecule type" value="Genomic_DNA"/>
</dbReference>
<dbReference type="AlphaFoldDB" id="A0A022S104"/>
<dbReference type="InterPro" id="IPR029058">
    <property type="entry name" value="AB_hydrolase_fold"/>
</dbReference>
<dbReference type="SUPFAM" id="SSF53474">
    <property type="entry name" value="alpha/beta-Hydrolases"/>
    <property type="match status" value="1"/>
</dbReference>
<organism evidence="3 4">
    <name type="scientific">Erythranthe guttata</name>
    <name type="common">Yellow monkey flower</name>
    <name type="synonym">Mimulus guttatus</name>
    <dbReference type="NCBI Taxonomy" id="4155"/>
    <lineage>
        <taxon>Eukaryota</taxon>
        <taxon>Viridiplantae</taxon>
        <taxon>Streptophyta</taxon>
        <taxon>Embryophyta</taxon>
        <taxon>Tracheophyta</taxon>
        <taxon>Spermatophyta</taxon>
        <taxon>Magnoliopsida</taxon>
        <taxon>eudicotyledons</taxon>
        <taxon>Gunneridae</taxon>
        <taxon>Pentapetalae</taxon>
        <taxon>asterids</taxon>
        <taxon>lamiids</taxon>
        <taxon>Lamiales</taxon>
        <taxon>Phrymaceae</taxon>
        <taxon>Erythranthe</taxon>
    </lineage>
</organism>
<sequence>MNLTVKVNMLFLGLFVLVNTSLSIDISKNGANVEMSSDYCEKGKVKQFGGLDCYISGPSYSKTAIILITDVFGFAPSHSREIADKVAAAGYYTVLPDFFRGDPYVRGKPFAPWIKKHAPEKGIKDAIPIIKALKARGITKIGVAGFCWGGKVAADLSKHPYVEATVLLHPTSTTTEDIRGDKVPISILGGELDDLCKPELVKEFENILKSKPEVDSFVKIFPGVAHGWTLRYNNTEFAIKKAEESHSDMLHWFDMHLRH</sequence>
<evidence type="ECO:0000259" key="2">
    <source>
        <dbReference type="Pfam" id="PF01738"/>
    </source>
</evidence>
<keyword evidence="1" id="KW-0732">Signal</keyword>
<dbReference type="PANTHER" id="PTHR17630">
    <property type="entry name" value="DIENELACTONE HYDROLASE"/>
    <property type="match status" value="1"/>
</dbReference>
<feature type="chain" id="PRO_5001505593" description="Dienelactone hydrolase domain-containing protein" evidence="1">
    <location>
        <begin position="24"/>
        <end position="259"/>
    </location>
</feature>
<dbReference type="InterPro" id="IPR002925">
    <property type="entry name" value="Dienelactn_hydro"/>
</dbReference>
<dbReference type="OMA" id="SLCKHCI"/>
<evidence type="ECO:0000313" key="3">
    <source>
        <dbReference type="EMBL" id="EYU45608.1"/>
    </source>
</evidence>
<dbReference type="eggNOG" id="KOG3043">
    <property type="taxonomic scope" value="Eukaryota"/>
</dbReference>
<feature type="domain" description="Dienelactone hydrolase" evidence="2">
    <location>
        <begin position="52"/>
        <end position="256"/>
    </location>
</feature>
<dbReference type="PhylomeDB" id="A0A022S104"/>
<dbReference type="KEGG" id="egt:105961554"/>
<reference evidence="3 4" key="1">
    <citation type="journal article" date="2013" name="Proc. Natl. Acad. Sci. U.S.A.">
        <title>Fine-scale variation in meiotic recombination in Mimulus inferred from population shotgun sequencing.</title>
        <authorList>
            <person name="Hellsten U."/>
            <person name="Wright K.M."/>
            <person name="Jenkins J."/>
            <person name="Shu S."/>
            <person name="Yuan Y."/>
            <person name="Wessler S.R."/>
            <person name="Schmutz J."/>
            <person name="Willis J.H."/>
            <person name="Rokhsar D.S."/>
        </authorList>
    </citation>
    <scope>NUCLEOTIDE SEQUENCE [LARGE SCALE GENOMIC DNA]</scope>
    <source>
        <strain evidence="4">cv. DUN x IM62</strain>
    </source>
</reference>
<accession>A0A022S104</accession>